<sequence length="151" mass="16946">MLESNLTTMWVAIASLALLGVRTVQARIIVTVDTDNHGALAIAANGHNFTLTGQNSDHLITVYTYLDMLLSPKEGSTPEEVVHKTTAPGHHSSTAEKHHEDHAPSHEGDDHGDSGSEEDDDFDWQPTHYHKSNHHRYSEGKFRPSRRRRRH</sequence>
<dbReference type="Proteomes" id="UP001562425">
    <property type="component" value="Unassembled WGS sequence"/>
</dbReference>
<feature type="signal peptide" evidence="2">
    <location>
        <begin position="1"/>
        <end position="26"/>
    </location>
</feature>
<reference evidence="3 4" key="1">
    <citation type="submission" date="2024-05" db="EMBL/GenBank/DDBJ databases">
        <title>Culex pipiens pipiens assembly and annotation.</title>
        <authorList>
            <person name="Alout H."/>
            <person name="Durand T."/>
        </authorList>
    </citation>
    <scope>NUCLEOTIDE SEQUENCE [LARGE SCALE GENOMIC DNA]</scope>
    <source>
        <strain evidence="3">HA-2024</strain>
        <tissue evidence="3">Whole body</tissue>
    </source>
</reference>
<evidence type="ECO:0000313" key="3">
    <source>
        <dbReference type="EMBL" id="KAL1387480.1"/>
    </source>
</evidence>
<evidence type="ECO:0000256" key="1">
    <source>
        <dbReference type="SAM" id="MobiDB-lite"/>
    </source>
</evidence>
<accession>A0ABD1D3X7</accession>
<organism evidence="3 4">
    <name type="scientific">Culex pipiens pipiens</name>
    <name type="common">Northern house mosquito</name>
    <dbReference type="NCBI Taxonomy" id="38569"/>
    <lineage>
        <taxon>Eukaryota</taxon>
        <taxon>Metazoa</taxon>
        <taxon>Ecdysozoa</taxon>
        <taxon>Arthropoda</taxon>
        <taxon>Hexapoda</taxon>
        <taxon>Insecta</taxon>
        <taxon>Pterygota</taxon>
        <taxon>Neoptera</taxon>
        <taxon>Endopterygota</taxon>
        <taxon>Diptera</taxon>
        <taxon>Nematocera</taxon>
        <taxon>Culicoidea</taxon>
        <taxon>Culicidae</taxon>
        <taxon>Culicinae</taxon>
        <taxon>Culicini</taxon>
        <taxon>Culex</taxon>
        <taxon>Culex</taxon>
    </lineage>
</organism>
<dbReference type="EMBL" id="JBEHCU010008171">
    <property type="protein sequence ID" value="KAL1387480.1"/>
    <property type="molecule type" value="Genomic_DNA"/>
</dbReference>
<keyword evidence="4" id="KW-1185">Reference proteome</keyword>
<comment type="caution">
    <text evidence="3">The sequence shown here is derived from an EMBL/GenBank/DDBJ whole genome shotgun (WGS) entry which is preliminary data.</text>
</comment>
<evidence type="ECO:0000256" key="2">
    <source>
        <dbReference type="SAM" id="SignalP"/>
    </source>
</evidence>
<feature type="chain" id="PRO_5044788542" evidence="2">
    <location>
        <begin position="27"/>
        <end position="151"/>
    </location>
</feature>
<evidence type="ECO:0000313" key="4">
    <source>
        <dbReference type="Proteomes" id="UP001562425"/>
    </source>
</evidence>
<name>A0ABD1D3X7_CULPP</name>
<proteinExistence type="predicted"/>
<feature type="compositionally biased region" description="Basic and acidic residues" evidence="1">
    <location>
        <begin position="93"/>
        <end position="114"/>
    </location>
</feature>
<gene>
    <name evidence="3" type="ORF">pipiens_012754</name>
</gene>
<feature type="region of interest" description="Disordered" evidence="1">
    <location>
        <begin position="75"/>
        <end position="151"/>
    </location>
</feature>
<dbReference type="AlphaFoldDB" id="A0ABD1D3X7"/>
<keyword evidence="2" id="KW-0732">Signal</keyword>
<protein>
    <submittedName>
        <fullName evidence="3">Uncharacterized protein</fullName>
    </submittedName>
</protein>